<dbReference type="REBASE" id="713880">
    <property type="entry name" value="M.Bsp051ORF15370P"/>
</dbReference>
<protein>
    <submittedName>
        <fullName evidence="1">Uncharacterized protein</fullName>
    </submittedName>
</protein>
<dbReference type="KEGG" id="broo:brsh051_15370"/>
<gene>
    <name evidence="1" type="ORF">brsh051_15370</name>
</gene>
<evidence type="ECO:0000313" key="2">
    <source>
        <dbReference type="Proteomes" id="UP001431656"/>
    </source>
</evidence>
<dbReference type="Proteomes" id="UP001431656">
    <property type="component" value="Chromosome"/>
</dbReference>
<sequence>MTEAVERMVPLYEGKMIHHYDHRWATHEPDGSVRDVTLAEKQDPTFLAMPRYWVREEVIADRLPSDGRDWMLGYRWISNATNERTLIAAALPRVGAGNSLPVFAKHEHGELVVAAMTSFVCDYVARQKLGGQNMTFGTVYQLSIPAPSLFMETCRWDSTVVLGEWVRERLGVMSQWADPARRDQVRAELDAGFFHIYGVRRHDVDYIMETFPIVKRKDEAEFGSYRTKELILEVYDAMQAAIEAGCAYQSPFELEQP</sequence>
<dbReference type="RefSeq" id="WP_286263721.1">
    <property type="nucleotide sequence ID" value="NZ_AP028056.1"/>
</dbReference>
<organism evidence="1 2">
    <name type="scientific">Brooklawnia propionicigenes</name>
    <dbReference type="NCBI Taxonomy" id="3041175"/>
    <lineage>
        <taxon>Bacteria</taxon>
        <taxon>Bacillati</taxon>
        <taxon>Actinomycetota</taxon>
        <taxon>Actinomycetes</taxon>
        <taxon>Propionibacteriales</taxon>
        <taxon>Propionibacteriaceae</taxon>
        <taxon>Brooklawnia</taxon>
    </lineage>
</organism>
<dbReference type="EMBL" id="AP028056">
    <property type="protein sequence ID" value="BEH02256.1"/>
    <property type="molecule type" value="Genomic_DNA"/>
</dbReference>
<keyword evidence="2" id="KW-1185">Reference proteome</keyword>
<name>A0AAN0K873_9ACTN</name>
<proteinExistence type="predicted"/>
<dbReference type="AlphaFoldDB" id="A0AAN0K873"/>
<evidence type="ECO:0000313" key="1">
    <source>
        <dbReference type="EMBL" id="BEH02256.1"/>
    </source>
</evidence>
<reference evidence="1" key="1">
    <citation type="journal article" date="2024" name="Int. J. Syst. Evol. Microbiol.">
        <title>Brooklawnia propionicigenes sp. nov., a facultatively anaerobic, propionate-producing bacterium isolated from a methanogenic reactor treating waste from cattle farms.</title>
        <authorList>
            <person name="Akita Y."/>
            <person name="Ueki A."/>
            <person name="Tonouchi A."/>
            <person name="Sugawara Y."/>
            <person name="Honma S."/>
            <person name="Kaku N."/>
            <person name="Ueki K."/>
        </authorList>
    </citation>
    <scope>NUCLEOTIDE SEQUENCE</scope>
    <source>
        <strain evidence="1">SH051</strain>
    </source>
</reference>
<accession>A0AAN0K873</accession>